<accession>A0A940P9U1</accession>
<gene>
    <name evidence="1" type="ORF">I6N95_00560</name>
</gene>
<sequence>MAEFEKDFIMRQTKDMAKALAKFMEKDDVDDLLKLDEKHTDQVEDHVDVDAKIAEELVRLKGKTSERRTEIIEED</sequence>
<evidence type="ECO:0000313" key="2">
    <source>
        <dbReference type="Proteomes" id="UP000674938"/>
    </source>
</evidence>
<evidence type="ECO:0000313" key="1">
    <source>
        <dbReference type="EMBL" id="MBP1039486.1"/>
    </source>
</evidence>
<protein>
    <submittedName>
        <fullName evidence="1">Uncharacterized protein</fullName>
    </submittedName>
</protein>
<proteinExistence type="predicted"/>
<comment type="caution">
    <text evidence="1">The sequence shown here is derived from an EMBL/GenBank/DDBJ whole genome shotgun (WGS) entry which is preliminary data.</text>
</comment>
<reference evidence="1" key="1">
    <citation type="submission" date="2020-12" db="EMBL/GenBank/DDBJ databases">
        <title>Vagococcus allomyrinae sp. nov. and Enterococcus lavae sp. nov., isolated from the larvae of Allomyrina dichotoma.</title>
        <authorList>
            <person name="Lee S.D."/>
        </authorList>
    </citation>
    <scope>NUCLEOTIDE SEQUENCE</scope>
    <source>
        <strain evidence="1">BWB3-3</strain>
    </source>
</reference>
<organism evidence="1 2">
    <name type="scientific">Vagococcus allomyrinae</name>
    <dbReference type="NCBI Taxonomy" id="2794353"/>
    <lineage>
        <taxon>Bacteria</taxon>
        <taxon>Bacillati</taxon>
        <taxon>Bacillota</taxon>
        <taxon>Bacilli</taxon>
        <taxon>Lactobacillales</taxon>
        <taxon>Enterococcaceae</taxon>
        <taxon>Vagococcus</taxon>
    </lineage>
</organism>
<dbReference type="Proteomes" id="UP000674938">
    <property type="component" value="Unassembled WGS sequence"/>
</dbReference>
<keyword evidence="2" id="KW-1185">Reference proteome</keyword>
<dbReference type="EMBL" id="JAEEGA010000001">
    <property type="protein sequence ID" value="MBP1039486.1"/>
    <property type="molecule type" value="Genomic_DNA"/>
</dbReference>
<dbReference type="AlphaFoldDB" id="A0A940P9U1"/>
<dbReference type="RefSeq" id="WP_209524391.1">
    <property type="nucleotide sequence ID" value="NZ_JAEEGA010000001.1"/>
</dbReference>
<name>A0A940P9U1_9ENTE</name>